<evidence type="ECO:0000256" key="1">
    <source>
        <dbReference type="SAM" id="Phobius"/>
    </source>
</evidence>
<dbReference type="Proteomes" id="UP001519287">
    <property type="component" value="Unassembled WGS sequence"/>
</dbReference>
<gene>
    <name evidence="2" type="ORF">J2Z66_000582</name>
</gene>
<keyword evidence="1" id="KW-0812">Transmembrane</keyword>
<name>A0ABS4IN48_9BACL</name>
<dbReference type="NCBIfam" id="NF033880">
    <property type="entry name" value="Prli42"/>
    <property type="match status" value="1"/>
</dbReference>
<comment type="caution">
    <text evidence="2">The sequence shown here is derived from an EMBL/GenBank/DDBJ whole genome shotgun (WGS) entry which is preliminary data.</text>
</comment>
<sequence>MYNNKLWFKIVIYVMLISITLSGILLTASALF</sequence>
<organism evidence="2 3">
    <name type="scientific">Paenibacillus eucommiae</name>
    <dbReference type="NCBI Taxonomy" id="1355755"/>
    <lineage>
        <taxon>Bacteria</taxon>
        <taxon>Bacillati</taxon>
        <taxon>Bacillota</taxon>
        <taxon>Bacilli</taxon>
        <taxon>Bacillales</taxon>
        <taxon>Paenibacillaceae</taxon>
        <taxon>Paenibacillus</taxon>
    </lineage>
</organism>
<keyword evidence="1" id="KW-1133">Transmembrane helix</keyword>
<protein>
    <recommendedName>
        <fullName evidence="4">DUF4044 domain-containing protein</fullName>
    </recommendedName>
</protein>
<evidence type="ECO:0000313" key="3">
    <source>
        <dbReference type="Proteomes" id="UP001519287"/>
    </source>
</evidence>
<keyword evidence="3" id="KW-1185">Reference proteome</keyword>
<feature type="transmembrane region" description="Helical" evidence="1">
    <location>
        <begin position="6"/>
        <end position="31"/>
    </location>
</feature>
<evidence type="ECO:0008006" key="4">
    <source>
        <dbReference type="Google" id="ProtNLM"/>
    </source>
</evidence>
<keyword evidence="1" id="KW-0472">Membrane</keyword>
<dbReference type="InterPro" id="IPR049722">
    <property type="entry name" value="Prli42-like"/>
</dbReference>
<reference evidence="2 3" key="1">
    <citation type="submission" date="2021-03" db="EMBL/GenBank/DDBJ databases">
        <title>Genomic Encyclopedia of Type Strains, Phase IV (KMG-IV): sequencing the most valuable type-strain genomes for metagenomic binning, comparative biology and taxonomic classification.</title>
        <authorList>
            <person name="Goeker M."/>
        </authorList>
    </citation>
    <scope>NUCLEOTIDE SEQUENCE [LARGE SCALE GENOMIC DNA]</scope>
    <source>
        <strain evidence="2 3">DSM 26048</strain>
    </source>
</reference>
<proteinExistence type="predicted"/>
<accession>A0ABS4IN48</accession>
<evidence type="ECO:0000313" key="2">
    <source>
        <dbReference type="EMBL" id="MBP1988987.1"/>
    </source>
</evidence>
<dbReference type="EMBL" id="JAGGLB010000002">
    <property type="protein sequence ID" value="MBP1988987.1"/>
    <property type="molecule type" value="Genomic_DNA"/>
</dbReference>
<dbReference type="RefSeq" id="WP_209969756.1">
    <property type="nucleotide sequence ID" value="NZ_JAGGLB010000002.1"/>
</dbReference>